<gene>
    <name evidence="1" type="ORF">BDP55DRAFT_636663</name>
</gene>
<organism evidence="1 2">
    <name type="scientific">Colletotrichum godetiae</name>
    <dbReference type="NCBI Taxonomy" id="1209918"/>
    <lineage>
        <taxon>Eukaryota</taxon>
        <taxon>Fungi</taxon>
        <taxon>Dikarya</taxon>
        <taxon>Ascomycota</taxon>
        <taxon>Pezizomycotina</taxon>
        <taxon>Sordariomycetes</taxon>
        <taxon>Hypocreomycetidae</taxon>
        <taxon>Glomerellales</taxon>
        <taxon>Glomerellaceae</taxon>
        <taxon>Colletotrichum</taxon>
        <taxon>Colletotrichum acutatum species complex</taxon>
    </lineage>
</organism>
<proteinExistence type="predicted"/>
<dbReference type="RefSeq" id="XP_060424601.1">
    <property type="nucleotide sequence ID" value="XM_060572918.1"/>
</dbReference>
<evidence type="ECO:0000313" key="1">
    <source>
        <dbReference type="EMBL" id="KAK1659837.1"/>
    </source>
</evidence>
<reference evidence="1" key="1">
    <citation type="submission" date="2021-06" db="EMBL/GenBank/DDBJ databases">
        <title>Comparative genomics, transcriptomics and evolutionary studies reveal genomic signatures of adaptation to plant cell wall in hemibiotrophic fungi.</title>
        <authorList>
            <consortium name="DOE Joint Genome Institute"/>
            <person name="Baroncelli R."/>
            <person name="Diaz J.F."/>
            <person name="Benocci T."/>
            <person name="Peng M."/>
            <person name="Battaglia E."/>
            <person name="Haridas S."/>
            <person name="Andreopoulos W."/>
            <person name="Labutti K."/>
            <person name="Pangilinan J."/>
            <person name="Floch G.L."/>
            <person name="Makela M.R."/>
            <person name="Henrissat B."/>
            <person name="Grigoriev I.V."/>
            <person name="Crouch J.A."/>
            <person name="De Vries R.P."/>
            <person name="Sukno S.A."/>
            <person name="Thon M.R."/>
        </authorList>
    </citation>
    <scope>NUCLEOTIDE SEQUENCE</scope>
    <source>
        <strain evidence="1">CBS 193.32</strain>
    </source>
</reference>
<name>A0AAJ0EQS6_9PEZI</name>
<dbReference type="Proteomes" id="UP001224890">
    <property type="component" value="Unassembled WGS sequence"/>
</dbReference>
<dbReference type="EMBL" id="JAHMHR010000056">
    <property type="protein sequence ID" value="KAK1659837.1"/>
    <property type="molecule type" value="Genomic_DNA"/>
</dbReference>
<protein>
    <submittedName>
        <fullName evidence="1">Uncharacterized protein</fullName>
    </submittedName>
</protein>
<comment type="caution">
    <text evidence="1">The sequence shown here is derived from an EMBL/GenBank/DDBJ whole genome shotgun (WGS) entry which is preliminary data.</text>
</comment>
<keyword evidence="2" id="KW-1185">Reference proteome</keyword>
<sequence length="227" mass="25129">MKYLLNIQIRQPLSPVKLPVVLPATLPATSPAILPGLTPTRLSLQTLSAMDDSALGNSSLSVDYESLFSVKHDLATHDERLKSSQAFLAVRRDCEAFVYELMGRTWGTLKRRHRTIFEEGVHHIISGSREGQALLPLVHGECTKCVDTLIVACSILSKLHFDRIREAELMGSLAALLKATVRTKVNSKIRLAFVQAAKGICEKNQSPNSELLSNTFHFRKQDISSPI</sequence>
<evidence type="ECO:0000313" key="2">
    <source>
        <dbReference type="Proteomes" id="UP001224890"/>
    </source>
</evidence>
<dbReference type="GeneID" id="85457444"/>
<dbReference type="AlphaFoldDB" id="A0AAJ0EQS6"/>
<accession>A0AAJ0EQS6</accession>